<dbReference type="GO" id="GO:0044281">
    <property type="term" value="P:small molecule metabolic process"/>
    <property type="evidence" value="ECO:0007669"/>
    <property type="project" value="UniProtKB-ARBA"/>
</dbReference>
<dbReference type="GO" id="GO:0046872">
    <property type="term" value="F:metal ion binding"/>
    <property type="evidence" value="ECO:0007669"/>
    <property type="project" value="UniProtKB-KW"/>
</dbReference>
<dbReference type="AlphaFoldDB" id="A0A1C5AB75"/>
<dbReference type="Gene3D" id="1.20.120.710">
    <property type="entry name" value="Haloacid dehalogenase hydrolase-like domain"/>
    <property type="match status" value="1"/>
</dbReference>
<dbReference type="Proteomes" id="UP000198797">
    <property type="component" value="Unassembled WGS sequence"/>
</dbReference>
<dbReference type="GO" id="GO:0016791">
    <property type="term" value="F:phosphatase activity"/>
    <property type="evidence" value="ECO:0007669"/>
    <property type="project" value="TreeGrafter"/>
</dbReference>
<dbReference type="InterPro" id="IPR036412">
    <property type="entry name" value="HAD-like_sf"/>
</dbReference>
<organism evidence="5 6">
    <name type="scientific">Micromonospora matsumotoense</name>
    <dbReference type="NCBI Taxonomy" id="121616"/>
    <lineage>
        <taxon>Bacteria</taxon>
        <taxon>Bacillati</taxon>
        <taxon>Actinomycetota</taxon>
        <taxon>Actinomycetes</taxon>
        <taxon>Micromonosporales</taxon>
        <taxon>Micromonosporaceae</taxon>
        <taxon>Micromonospora</taxon>
    </lineage>
</organism>
<dbReference type="Gene3D" id="3.40.50.1000">
    <property type="entry name" value="HAD superfamily/HAD-like"/>
    <property type="match status" value="1"/>
</dbReference>
<gene>
    <name evidence="5" type="ORF">GA0070216_11560</name>
</gene>
<evidence type="ECO:0000256" key="4">
    <source>
        <dbReference type="ARBA" id="ARBA00022842"/>
    </source>
</evidence>
<name>A0A1C5AB75_9ACTN</name>
<dbReference type="InterPro" id="IPR051400">
    <property type="entry name" value="HAD-like_hydrolase"/>
</dbReference>
<evidence type="ECO:0000256" key="3">
    <source>
        <dbReference type="ARBA" id="ARBA00022801"/>
    </source>
</evidence>
<keyword evidence="2" id="KW-0479">Metal-binding</keyword>
<dbReference type="InterPro" id="IPR023214">
    <property type="entry name" value="HAD_sf"/>
</dbReference>
<dbReference type="Pfam" id="PF00702">
    <property type="entry name" value="Hydrolase"/>
    <property type="match status" value="1"/>
</dbReference>
<dbReference type="PANTHER" id="PTHR46470:SF2">
    <property type="entry name" value="GLYCERALDEHYDE 3-PHOSPHATE PHOSPHATASE"/>
    <property type="match status" value="1"/>
</dbReference>
<evidence type="ECO:0000313" key="6">
    <source>
        <dbReference type="Proteomes" id="UP000198797"/>
    </source>
</evidence>
<keyword evidence="4" id="KW-0460">Magnesium</keyword>
<evidence type="ECO:0000256" key="2">
    <source>
        <dbReference type="ARBA" id="ARBA00022723"/>
    </source>
</evidence>
<dbReference type="PANTHER" id="PTHR46470">
    <property type="entry name" value="N-ACYLNEURAMINATE-9-PHOSPHATASE"/>
    <property type="match status" value="1"/>
</dbReference>
<dbReference type="STRING" id="121616.GA0070216_11560"/>
<sequence>MLTTSCTLVSDQPTDTLPVLATYLHTRLGTTPPRPLAAISLDVDDTLIDTSTSLAHGVRAGAQLAATLAYRVDPGALIDAYHAAFAAHWRHPAAAGAGGLQDLRRLVWRTALRSIGITLDTSDLDRVVRTCVAAQLAMIAPDPELRGLLRELTDLAPVAVCSNGHRAAVQRKLDKAALTEFVTAIISGPDSGLAKPDPGLFHACSRALNVDPSRFLHIGDSWHADVQGALAAGMAPIWITRHPAATRPRSPTVPSYPTVTHAIRDLLQLLSPAPPERSHG</sequence>
<dbReference type="NCBIfam" id="TIGR01549">
    <property type="entry name" value="HAD-SF-IA-v1"/>
    <property type="match status" value="1"/>
</dbReference>
<keyword evidence="3 5" id="KW-0378">Hydrolase</keyword>
<protein>
    <submittedName>
        <fullName evidence="5">Putative hydrolase of the HAD superfamily</fullName>
    </submittedName>
</protein>
<dbReference type="OrthoDB" id="3669651at2"/>
<evidence type="ECO:0000313" key="5">
    <source>
        <dbReference type="EMBL" id="SCF42331.1"/>
    </source>
</evidence>
<dbReference type="EMBL" id="FMCU01000015">
    <property type="protein sequence ID" value="SCF42331.1"/>
    <property type="molecule type" value="Genomic_DNA"/>
</dbReference>
<dbReference type="SUPFAM" id="SSF56784">
    <property type="entry name" value="HAD-like"/>
    <property type="match status" value="1"/>
</dbReference>
<comment type="cofactor">
    <cofactor evidence="1">
        <name>Mg(2+)</name>
        <dbReference type="ChEBI" id="CHEBI:18420"/>
    </cofactor>
</comment>
<dbReference type="RefSeq" id="WP_091250909.1">
    <property type="nucleotide sequence ID" value="NZ_FMCU01000015.1"/>
</dbReference>
<evidence type="ECO:0000256" key="1">
    <source>
        <dbReference type="ARBA" id="ARBA00001946"/>
    </source>
</evidence>
<proteinExistence type="predicted"/>
<dbReference type="InterPro" id="IPR006439">
    <property type="entry name" value="HAD-SF_hydro_IA"/>
</dbReference>
<dbReference type="NCBIfam" id="TIGR01509">
    <property type="entry name" value="HAD-SF-IA-v3"/>
    <property type="match status" value="1"/>
</dbReference>
<keyword evidence="6" id="KW-1185">Reference proteome</keyword>
<dbReference type="SFLD" id="SFLDS00003">
    <property type="entry name" value="Haloacid_Dehalogenase"/>
    <property type="match status" value="1"/>
</dbReference>
<accession>A0A1C5AB75</accession>
<reference evidence="6" key="1">
    <citation type="submission" date="2016-06" db="EMBL/GenBank/DDBJ databases">
        <authorList>
            <person name="Varghese N."/>
            <person name="Submissions Spin"/>
        </authorList>
    </citation>
    <scope>NUCLEOTIDE SEQUENCE [LARGE SCALE GENOMIC DNA]</scope>
    <source>
        <strain evidence="6">DSM 44100</strain>
    </source>
</reference>
<dbReference type="SFLD" id="SFLDG01129">
    <property type="entry name" value="C1.5:_HAD__Beta-PGM__Phosphata"/>
    <property type="match status" value="1"/>
</dbReference>